<gene>
    <name evidence="1" type="ORF">Scaly_1006600</name>
</gene>
<sequence length="356" mass="39772">LIEANRSVIDAASGGAFYKKNPTKARKLITTMAANNQQFKSRSDNPPRKKILNKPKLVAYAHLRDTPPMLAPRYMRNLPSMPMPLAVFLDNNKRDTTHSPIPTIPDGEITQFEGKIEEELEIHPKQAKESDQVSNDIPKVLVTKPPFPERFAKAKKGEEERALKTFRKVEDTGVVIKLADCSIVYPKGVLEDVLVQVNELAPTLELKELPKHLKYALLGEKDTLPVIVSSKLSTLEEEKLIRVLREFCEAIGCSIADIKRLSPSTCMHRILLEGMIFPISDSEWVSPTQVVPKKIGHIVSSRAIEVDQAQIDVIKSLPYPASVREIPSFLGHAGFIDALSRTSPKSLNLYASWAKR</sequence>
<feature type="non-terminal residue" evidence="1">
    <location>
        <position position="1"/>
    </location>
</feature>
<reference evidence="1" key="1">
    <citation type="submission" date="2020-06" db="EMBL/GenBank/DDBJ databases">
        <authorList>
            <person name="Li T."/>
            <person name="Hu X."/>
            <person name="Zhang T."/>
            <person name="Song X."/>
            <person name="Zhang H."/>
            <person name="Dai N."/>
            <person name="Sheng W."/>
            <person name="Hou X."/>
            <person name="Wei L."/>
        </authorList>
    </citation>
    <scope>NUCLEOTIDE SEQUENCE</scope>
    <source>
        <strain evidence="1">KEN8</strain>
        <tissue evidence="1">Leaf</tissue>
    </source>
</reference>
<evidence type="ECO:0000313" key="1">
    <source>
        <dbReference type="EMBL" id="KAL0373250.1"/>
    </source>
</evidence>
<accession>A0AAW2QYY8</accession>
<dbReference type="AlphaFoldDB" id="A0AAW2QYY8"/>
<dbReference type="InterPro" id="IPR043502">
    <property type="entry name" value="DNA/RNA_pol_sf"/>
</dbReference>
<proteinExistence type="predicted"/>
<dbReference type="SUPFAM" id="SSF56672">
    <property type="entry name" value="DNA/RNA polymerases"/>
    <property type="match status" value="1"/>
</dbReference>
<reference evidence="1" key="2">
    <citation type="journal article" date="2024" name="Plant">
        <title>Genomic evolution and insights into agronomic trait innovations of Sesamum species.</title>
        <authorList>
            <person name="Miao H."/>
            <person name="Wang L."/>
            <person name="Qu L."/>
            <person name="Liu H."/>
            <person name="Sun Y."/>
            <person name="Le M."/>
            <person name="Wang Q."/>
            <person name="Wei S."/>
            <person name="Zheng Y."/>
            <person name="Lin W."/>
            <person name="Duan Y."/>
            <person name="Cao H."/>
            <person name="Xiong S."/>
            <person name="Wang X."/>
            <person name="Wei L."/>
            <person name="Li C."/>
            <person name="Ma Q."/>
            <person name="Ju M."/>
            <person name="Zhao R."/>
            <person name="Li G."/>
            <person name="Mu C."/>
            <person name="Tian Q."/>
            <person name="Mei H."/>
            <person name="Zhang T."/>
            <person name="Gao T."/>
            <person name="Zhang H."/>
        </authorList>
    </citation>
    <scope>NUCLEOTIDE SEQUENCE</scope>
    <source>
        <strain evidence="1">KEN8</strain>
    </source>
</reference>
<comment type="caution">
    <text evidence="1">The sequence shown here is derived from an EMBL/GenBank/DDBJ whole genome shotgun (WGS) entry which is preliminary data.</text>
</comment>
<dbReference type="EMBL" id="JACGWM010000005">
    <property type="protein sequence ID" value="KAL0373250.1"/>
    <property type="molecule type" value="Genomic_DNA"/>
</dbReference>
<organism evidence="1">
    <name type="scientific">Sesamum calycinum</name>
    <dbReference type="NCBI Taxonomy" id="2727403"/>
    <lineage>
        <taxon>Eukaryota</taxon>
        <taxon>Viridiplantae</taxon>
        <taxon>Streptophyta</taxon>
        <taxon>Embryophyta</taxon>
        <taxon>Tracheophyta</taxon>
        <taxon>Spermatophyta</taxon>
        <taxon>Magnoliopsida</taxon>
        <taxon>eudicotyledons</taxon>
        <taxon>Gunneridae</taxon>
        <taxon>Pentapetalae</taxon>
        <taxon>asterids</taxon>
        <taxon>lamiids</taxon>
        <taxon>Lamiales</taxon>
        <taxon>Pedaliaceae</taxon>
        <taxon>Sesamum</taxon>
    </lineage>
</organism>
<name>A0AAW2QYY8_9LAMI</name>
<protein>
    <submittedName>
        <fullName evidence="1">Uncharacterized protein</fullName>
    </submittedName>
</protein>